<evidence type="ECO:0000313" key="5">
    <source>
        <dbReference type="EMBL" id="MFM2486373.1"/>
    </source>
</evidence>
<feature type="domain" description="Solute-binding protein family 5" evidence="4">
    <location>
        <begin position="48"/>
        <end position="397"/>
    </location>
</feature>
<proteinExistence type="inferred from homology"/>
<dbReference type="PIRSF" id="PIRSF002741">
    <property type="entry name" value="MppA"/>
    <property type="match status" value="1"/>
</dbReference>
<dbReference type="Gene3D" id="3.40.190.10">
    <property type="entry name" value="Periplasmic binding protein-like II"/>
    <property type="match status" value="1"/>
</dbReference>
<evidence type="ECO:0000313" key="6">
    <source>
        <dbReference type="Proteomes" id="UP001629953"/>
    </source>
</evidence>
<evidence type="ECO:0000256" key="2">
    <source>
        <dbReference type="ARBA" id="ARBA00022448"/>
    </source>
</evidence>
<sequence length="482" mass="55116">MTAQPVVWGSSQLLHFERFPTDLSMASIAVGNLLYDPLFRFDEHGQAQPWLVKQMTQLSATKYRLSLNDSVHFASGDQLNATDVLWSLSQLRRHSDYRALFALIQHVVINDPFTITITLSQPCADFTRRLAYWFVYDRHWSLQKKASRSLLTSGSGPFRLVENLTGIRSVLTRNINYWHPDNEGNISQLTVVPIRHEQTRFSALLGGDIDIADHLSGQRFEQLMEIPGLRAKLVNHMRWVGLVFNGKHNHWLRHEQIRQAISLGINSQFISQQLPGSLGEQATQLTFAGSEYYNQSVKNLYQPDRAYQLLAEQGVDGKGLRLQMIVKQGDHLAIQQTAAILKTMFERINIDLQIIWLKPAAFKKALQSCQGDLFLVAFNRQPDERLGYLQAMLHGQNDMLAGLHCTPKLAELDKEYMALQKGPQVALQLQKFSAKLASKYYFKPLYWRHQLWGIDAAINGQAVRNSLGLPYLDKLQVMRQHR</sequence>
<evidence type="ECO:0000259" key="4">
    <source>
        <dbReference type="Pfam" id="PF00496"/>
    </source>
</evidence>
<dbReference type="InterPro" id="IPR039424">
    <property type="entry name" value="SBP_5"/>
</dbReference>
<dbReference type="CDD" id="cd00995">
    <property type="entry name" value="PBP2_NikA_DppA_OppA_like"/>
    <property type="match status" value="1"/>
</dbReference>
<dbReference type="PANTHER" id="PTHR30290:SF9">
    <property type="entry name" value="OLIGOPEPTIDE-BINDING PROTEIN APPA"/>
    <property type="match status" value="1"/>
</dbReference>
<reference evidence="5 6" key="1">
    <citation type="journal article" date="2013" name="Int. J. Syst. Evol. Microbiol.">
        <title>Celerinatantimonas yamalensis sp. nov., a cold-adapted diazotrophic bacterium from a cold permafrost brine.</title>
        <authorList>
            <person name="Shcherbakova V."/>
            <person name="Chuvilskaya N."/>
            <person name="Rivkina E."/>
            <person name="Demidov N."/>
            <person name="Uchaeva V."/>
            <person name="Suetin S."/>
            <person name="Suzina N."/>
            <person name="Gilichinsky D."/>
        </authorList>
    </citation>
    <scope>NUCLEOTIDE SEQUENCE [LARGE SCALE GENOMIC DNA]</scope>
    <source>
        <strain evidence="5 6">C7</strain>
    </source>
</reference>
<evidence type="ECO:0000256" key="1">
    <source>
        <dbReference type="ARBA" id="ARBA00005695"/>
    </source>
</evidence>
<keyword evidence="6" id="KW-1185">Reference proteome</keyword>
<keyword evidence="3" id="KW-0732">Signal</keyword>
<dbReference type="Proteomes" id="UP001629953">
    <property type="component" value="Unassembled WGS sequence"/>
</dbReference>
<dbReference type="InterPro" id="IPR030678">
    <property type="entry name" value="Peptide/Ni-bd"/>
</dbReference>
<keyword evidence="2" id="KW-0813">Transport</keyword>
<accession>A0ABW9G9T9</accession>
<dbReference type="RefSeq" id="WP_408624671.1">
    <property type="nucleotide sequence ID" value="NZ_JBEQCT010000008.1"/>
</dbReference>
<comment type="caution">
    <text evidence="5">The sequence shown here is derived from an EMBL/GenBank/DDBJ whole genome shotgun (WGS) entry which is preliminary data.</text>
</comment>
<dbReference type="PANTHER" id="PTHR30290">
    <property type="entry name" value="PERIPLASMIC BINDING COMPONENT OF ABC TRANSPORTER"/>
    <property type="match status" value="1"/>
</dbReference>
<dbReference type="InterPro" id="IPR000914">
    <property type="entry name" value="SBP_5_dom"/>
</dbReference>
<dbReference type="Gene3D" id="3.10.105.10">
    <property type="entry name" value="Dipeptide-binding Protein, Domain 3"/>
    <property type="match status" value="1"/>
</dbReference>
<name>A0ABW9G9T9_9GAMM</name>
<evidence type="ECO:0000256" key="3">
    <source>
        <dbReference type="ARBA" id="ARBA00022729"/>
    </source>
</evidence>
<organism evidence="5 6">
    <name type="scientific">Celerinatantimonas yamalensis</name>
    <dbReference type="NCBI Taxonomy" id="559956"/>
    <lineage>
        <taxon>Bacteria</taxon>
        <taxon>Pseudomonadati</taxon>
        <taxon>Pseudomonadota</taxon>
        <taxon>Gammaproteobacteria</taxon>
        <taxon>Celerinatantimonadaceae</taxon>
        <taxon>Celerinatantimonas</taxon>
    </lineage>
</organism>
<dbReference type="Pfam" id="PF00496">
    <property type="entry name" value="SBP_bac_5"/>
    <property type="match status" value="1"/>
</dbReference>
<gene>
    <name evidence="5" type="ORF">ABUE30_15115</name>
</gene>
<dbReference type="SUPFAM" id="SSF53850">
    <property type="entry name" value="Periplasmic binding protein-like II"/>
    <property type="match status" value="1"/>
</dbReference>
<dbReference type="EMBL" id="JBEQCT010000008">
    <property type="protein sequence ID" value="MFM2486373.1"/>
    <property type="molecule type" value="Genomic_DNA"/>
</dbReference>
<protein>
    <submittedName>
        <fullName evidence="5">ABC transporter substrate-binding protein</fullName>
    </submittedName>
</protein>
<comment type="similarity">
    <text evidence="1">Belongs to the bacterial solute-binding protein 5 family.</text>
</comment>